<organism evidence="1 2">
    <name type="scientific">[Emmonsia] crescens</name>
    <dbReference type="NCBI Taxonomy" id="73230"/>
    <lineage>
        <taxon>Eukaryota</taxon>
        <taxon>Fungi</taxon>
        <taxon>Dikarya</taxon>
        <taxon>Ascomycota</taxon>
        <taxon>Pezizomycotina</taxon>
        <taxon>Eurotiomycetes</taxon>
        <taxon>Eurotiomycetidae</taxon>
        <taxon>Onygenales</taxon>
        <taxon>Ajellomycetaceae</taxon>
        <taxon>Emergomyces</taxon>
    </lineage>
</organism>
<evidence type="ECO:0000313" key="2">
    <source>
        <dbReference type="Proteomes" id="UP000226031"/>
    </source>
</evidence>
<protein>
    <submittedName>
        <fullName evidence="1">Uncharacterized protein</fullName>
    </submittedName>
</protein>
<proteinExistence type="predicted"/>
<dbReference type="VEuPathDB" id="FungiDB:EMCG_04308"/>
<comment type="caution">
    <text evidence="1">The sequence shown here is derived from an EMBL/GenBank/DDBJ whole genome shotgun (WGS) entry which is preliminary data.</text>
</comment>
<dbReference type="EMBL" id="PDND01000064">
    <property type="protein sequence ID" value="PGH33377.1"/>
    <property type="molecule type" value="Genomic_DNA"/>
</dbReference>
<dbReference type="Proteomes" id="UP000226031">
    <property type="component" value="Unassembled WGS sequence"/>
</dbReference>
<reference evidence="1 2" key="1">
    <citation type="submission" date="2017-10" db="EMBL/GenBank/DDBJ databases">
        <title>Comparative genomics in systemic dimorphic fungi from Ajellomycetaceae.</title>
        <authorList>
            <person name="Munoz J.F."/>
            <person name="Mcewen J.G."/>
            <person name="Clay O.K."/>
            <person name="Cuomo C.A."/>
        </authorList>
    </citation>
    <scope>NUCLEOTIDE SEQUENCE [LARGE SCALE GENOMIC DNA]</scope>
    <source>
        <strain evidence="1 2">UAMH4076</strain>
    </source>
</reference>
<dbReference type="AlphaFoldDB" id="A0A2B7ZKN8"/>
<keyword evidence="2" id="KW-1185">Reference proteome</keyword>
<accession>A0A2B7ZKN8</accession>
<gene>
    <name evidence="1" type="ORF">GX50_03764</name>
</gene>
<name>A0A2B7ZKN8_9EURO</name>
<sequence length="379" mass="43085">MKSLLSRLPRSPRLNNKIGGRLAPGATKLHHNEACSAFGADQQPPTSNRDSPAAYYYEKPLNASQLREIRIGRFPANIHEDGIRFKSSLEVYFSLLPPFGKKSLLPELRISYDAGFSTTSVDRAPTPLHELCATHISHRIYQKIPLSLQRSLEFELNYRVPIRQEDKFSERKPDIAITLKAPDKRPSLVGVAEVGFSQPYADLKRWCDVWFYGVPTVNMVILINLSEKPRFPRKEALEYIRKQGQQNFPEVEAIKKDDFILQDPTDKTSAWTAFRFTWCGPVQGTLEIWTRCPKTGRPLLSSKPICFYGPNADGAPIKIQPRDLVPSSGKNETYEDMELDVILLQEAVEIGRLRTAKARFVELLKAARGIKDKQRRYSA</sequence>
<evidence type="ECO:0000313" key="1">
    <source>
        <dbReference type="EMBL" id="PGH33377.1"/>
    </source>
</evidence>